<dbReference type="PROSITE" id="PS51375">
    <property type="entry name" value="PPR"/>
    <property type="match status" value="3"/>
</dbReference>
<feature type="repeat" description="PPR" evidence="3">
    <location>
        <begin position="448"/>
        <end position="478"/>
    </location>
</feature>
<dbReference type="AlphaFoldDB" id="A0A199VVG3"/>
<accession>A0A199VVG3</accession>
<name>A0A199VVG3_ANACO</name>
<dbReference type="PANTHER" id="PTHR47926:SF342">
    <property type="entry name" value="TETRATRICOPEPTIDE-LIKE HELICAL DOMAIN-CONTAINING PROTEIN-RELATED"/>
    <property type="match status" value="1"/>
</dbReference>
<evidence type="ECO:0000256" key="2">
    <source>
        <dbReference type="ARBA" id="ARBA00022946"/>
    </source>
</evidence>
<protein>
    <submittedName>
        <fullName evidence="4">Pentatricopeptide repeat-containing protein</fullName>
    </submittedName>
</protein>
<dbReference type="Gene3D" id="1.25.40.10">
    <property type="entry name" value="Tetratricopeptide repeat domain"/>
    <property type="match status" value="2"/>
</dbReference>
<evidence type="ECO:0000256" key="1">
    <source>
        <dbReference type="ARBA" id="ARBA00022737"/>
    </source>
</evidence>
<feature type="repeat" description="PPR" evidence="3">
    <location>
        <begin position="276"/>
        <end position="310"/>
    </location>
</feature>
<dbReference type="InterPro" id="IPR011990">
    <property type="entry name" value="TPR-like_helical_dom_sf"/>
</dbReference>
<evidence type="ECO:0000313" key="4">
    <source>
        <dbReference type="EMBL" id="OAY81222.1"/>
    </source>
</evidence>
<dbReference type="FunFam" id="1.25.40.10:FF:000090">
    <property type="entry name" value="Pentatricopeptide repeat-containing protein, chloroplastic"/>
    <property type="match status" value="1"/>
</dbReference>
<dbReference type="Pfam" id="PF20431">
    <property type="entry name" value="E_motif"/>
    <property type="match status" value="1"/>
</dbReference>
<dbReference type="GO" id="GO:0009451">
    <property type="term" value="P:RNA modification"/>
    <property type="evidence" value="ECO:0007669"/>
    <property type="project" value="InterPro"/>
</dbReference>
<dbReference type="InterPro" id="IPR046848">
    <property type="entry name" value="E_motif"/>
</dbReference>
<proteinExistence type="predicted"/>
<keyword evidence="1" id="KW-0677">Repeat</keyword>
<dbReference type="EMBL" id="LSRQ01000708">
    <property type="protein sequence ID" value="OAY81222.1"/>
    <property type="molecule type" value="Genomic_DNA"/>
</dbReference>
<dbReference type="InterPro" id="IPR002885">
    <property type="entry name" value="PPR_rpt"/>
</dbReference>
<reference evidence="4 5" key="1">
    <citation type="journal article" date="2016" name="DNA Res.">
        <title>The draft genome of MD-2 pineapple using hybrid error correction of long reads.</title>
        <authorList>
            <person name="Redwan R.M."/>
            <person name="Saidin A."/>
            <person name="Kumar S.V."/>
        </authorList>
    </citation>
    <scope>NUCLEOTIDE SEQUENCE [LARGE SCALE GENOMIC DNA]</scope>
    <source>
        <strain evidence="5">cv. MD2</strain>
        <tissue evidence="4">Leaf</tissue>
    </source>
</reference>
<evidence type="ECO:0000313" key="5">
    <source>
        <dbReference type="Proteomes" id="UP000092600"/>
    </source>
</evidence>
<feature type="repeat" description="PPR" evidence="3">
    <location>
        <begin position="413"/>
        <end position="447"/>
    </location>
</feature>
<comment type="caution">
    <text evidence="4">The sequence shown here is derived from an EMBL/GenBank/DDBJ whole genome shotgun (WGS) entry which is preliminary data.</text>
</comment>
<keyword evidence="2" id="KW-0809">Transit peptide</keyword>
<dbReference type="GO" id="GO:0003723">
    <property type="term" value="F:RNA binding"/>
    <property type="evidence" value="ECO:0007669"/>
    <property type="project" value="InterPro"/>
</dbReference>
<dbReference type="PANTHER" id="PTHR47926">
    <property type="entry name" value="PENTATRICOPEPTIDE REPEAT-CONTAINING PROTEIN"/>
    <property type="match status" value="1"/>
</dbReference>
<dbReference type="NCBIfam" id="TIGR00756">
    <property type="entry name" value="PPR"/>
    <property type="match status" value="4"/>
</dbReference>
<dbReference type="Pfam" id="PF13041">
    <property type="entry name" value="PPR_2"/>
    <property type="match status" value="1"/>
</dbReference>
<sequence>MNSHARLLKLGLDGDPVVATKLLAAYASLRAPPSLSYADHLFSRVPPRSRDPILLTALLSSLSRSPHLSSAALHLFAFLLRRPRPLPSPFAFSAAAAAAASSGDLAAAPSIHAQALPAASSQRRRRHLPPPHVLQMRRPRTLPQVDEFSISGALAACAGLGDLRSGAQIHGFLVVVGFDSDNAIANATANLYFSLVELALMDTSVVVLILSACARLGSLGLGKRVHGLALTLGIYWNRNGSNGDSAILGSALIDMYCKCRSINEAWLIFSSLEQKHVSHWNSMITGFIYNGLVDDARRMFDEMPEKNVISWTSMISGYIQHGLPHEGLTLLRRLYTEDGSVQANSFTFATALNACSCMAALDFGKQIHTQALRTLLGGQSNELVVETALVDMYSKSGNLNYARRVFDQMRDTNVVSWTSMITGYSSHGLGLEAIDLLEKMINAGYEPNEVTFIAVLSACSHCGFVEQGMQYFDLMRERYGINPTIDHYTCMVDMLGRAGRLEEGWKFVENYNKEKNSQEGDSIFGALLGGCKLHENVEIGRKVAVKMIEKKQQTSDTYVAVSNLYAAAEMWDEVYKVREEWRKHSGVQGPGQSQVQTS</sequence>
<organism evidence="4 5">
    <name type="scientific">Ananas comosus</name>
    <name type="common">Pineapple</name>
    <name type="synonym">Ananas ananas</name>
    <dbReference type="NCBI Taxonomy" id="4615"/>
    <lineage>
        <taxon>Eukaryota</taxon>
        <taxon>Viridiplantae</taxon>
        <taxon>Streptophyta</taxon>
        <taxon>Embryophyta</taxon>
        <taxon>Tracheophyta</taxon>
        <taxon>Spermatophyta</taxon>
        <taxon>Magnoliopsida</taxon>
        <taxon>Liliopsida</taxon>
        <taxon>Poales</taxon>
        <taxon>Bromeliaceae</taxon>
        <taxon>Bromelioideae</taxon>
        <taxon>Ananas</taxon>
    </lineage>
</organism>
<dbReference type="InterPro" id="IPR046960">
    <property type="entry name" value="PPR_At4g14850-like_plant"/>
</dbReference>
<evidence type="ECO:0000256" key="3">
    <source>
        <dbReference type="PROSITE-ProRule" id="PRU00708"/>
    </source>
</evidence>
<dbReference type="Proteomes" id="UP000092600">
    <property type="component" value="Unassembled WGS sequence"/>
</dbReference>
<gene>
    <name evidence="4" type="ORF">ACMD2_14564</name>
</gene>
<dbReference type="Pfam" id="PF01535">
    <property type="entry name" value="PPR"/>
    <property type="match status" value="5"/>
</dbReference>